<organism evidence="3">
    <name type="scientific">Salpingoeca rosetta (strain ATCC 50818 / BSB-021)</name>
    <dbReference type="NCBI Taxonomy" id="946362"/>
    <lineage>
        <taxon>Eukaryota</taxon>
        <taxon>Choanoflagellata</taxon>
        <taxon>Craspedida</taxon>
        <taxon>Salpingoecidae</taxon>
        <taxon>Salpingoeca</taxon>
    </lineage>
</organism>
<dbReference type="EMBL" id="GL832969">
    <property type="protein sequence ID" value="EGD74727.1"/>
    <property type="molecule type" value="Genomic_DNA"/>
</dbReference>
<dbReference type="OrthoDB" id="2014058at2759"/>
<dbReference type="InterPro" id="IPR008699">
    <property type="entry name" value="NDUFB8"/>
</dbReference>
<feature type="compositionally biased region" description="Basic and acidic residues" evidence="1">
    <location>
        <begin position="119"/>
        <end position="130"/>
    </location>
</feature>
<dbReference type="InParanoid" id="F2UDN2"/>
<dbReference type="PANTHER" id="PTHR12840">
    <property type="entry name" value="NADH-UBIQUINONE OXIDOREDUCTASE ASHI SUBUNIT"/>
    <property type="match status" value="1"/>
</dbReference>
<dbReference type="Proteomes" id="UP000007799">
    <property type="component" value="Unassembled WGS sequence"/>
</dbReference>
<sequence length="142" mass="15852">MNAARGLQALVRGARSVRAVRSVHTATSRAMSHPDRMIDPTYPEVVDKSAQLKEPFGYWNSQDRRNFNDPLDEDDDIKTMWVVDEQAANGRVSPSSALLQLLGVFGLLTAVYMLAKARDPEDKKPVKSREFPLNPEAAARRS</sequence>
<reference evidence="2" key="1">
    <citation type="submission" date="2009-08" db="EMBL/GenBank/DDBJ databases">
        <title>Annotation of Salpingoeca rosetta.</title>
        <authorList>
            <consortium name="The Broad Institute Genome Sequencing Platform"/>
            <person name="Russ C."/>
            <person name="Cuomo C."/>
            <person name="Burger G."/>
            <person name="Gray M.W."/>
            <person name="Holland P.W.H."/>
            <person name="King N."/>
            <person name="Lang F.B.F."/>
            <person name="Roger A.J."/>
            <person name="Ruiz-Trillo I."/>
            <person name="Young S.K."/>
            <person name="Zeng Q."/>
            <person name="Gargeya S."/>
            <person name="Alvarado L."/>
            <person name="Berlin A."/>
            <person name="Chapman S.B."/>
            <person name="Chen Z."/>
            <person name="Freedman E."/>
            <person name="Gellesch M."/>
            <person name="Goldberg J."/>
            <person name="Griggs A."/>
            <person name="Gujja S."/>
            <person name="Heilman E."/>
            <person name="Heiman D."/>
            <person name="Howarth C."/>
            <person name="Mehta T."/>
            <person name="Neiman D."/>
            <person name="Pearson M."/>
            <person name="Roberts A."/>
            <person name="Saif S."/>
            <person name="Shea T."/>
            <person name="Shenoy N."/>
            <person name="Sisk P."/>
            <person name="Stolte C."/>
            <person name="Sykes S."/>
            <person name="White J."/>
            <person name="Yandava C."/>
            <person name="Haas B."/>
            <person name="Nusbaum C."/>
            <person name="Birren B."/>
        </authorList>
    </citation>
    <scope>NUCLEOTIDE SEQUENCE [LARGE SCALE GENOMIC DNA]</scope>
    <source>
        <strain evidence="2">ATCC 50818</strain>
    </source>
</reference>
<evidence type="ECO:0000313" key="3">
    <source>
        <dbReference type="Proteomes" id="UP000007799"/>
    </source>
</evidence>
<name>F2UDN2_SALR5</name>
<feature type="region of interest" description="Disordered" evidence="1">
    <location>
        <begin position="119"/>
        <end position="142"/>
    </location>
</feature>
<proteinExistence type="predicted"/>
<dbReference type="KEGG" id="sre:PTSG_06090"/>
<dbReference type="GO" id="GO:0005739">
    <property type="term" value="C:mitochondrion"/>
    <property type="evidence" value="ECO:0007669"/>
    <property type="project" value="InterPro"/>
</dbReference>
<dbReference type="AlphaFoldDB" id="F2UDN2"/>
<gene>
    <name evidence="2" type="ORF">PTSG_06090</name>
</gene>
<dbReference type="Pfam" id="PF05821">
    <property type="entry name" value="NDUF_B8"/>
    <property type="match status" value="1"/>
</dbReference>
<dbReference type="STRING" id="946362.F2UDN2"/>
<dbReference type="PANTHER" id="PTHR12840:SF1">
    <property type="entry name" value="NADH DEHYDROGENASE [UBIQUINONE] 1 BETA SUBCOMPLEX SUBUNIT 8, MITOCHONDRIAL"/>
    <property type="match status" value="1"/>
</dbReference>
<dbReference type="GeneID" id="16073557"/>
<dbReference type="RefSeq" id="XP_004992984.1">
    <property type="nucleotide sequence ID" value="XM_004992927.1"/>
</dbReference>
<accession>F2UDN2</accession>
<evidence type="ECO:0000313" key="2">
    <source>
        <dbReference type="EMBL" id="EGD74727.1"/>
    </source>
</evidence>
<keyword evidence="3" id="KW-1185">Reference proteome</keyword>
<evidence type="ECO:0000256" key="1">
    <source>
        <dbReference type="SAM" id="MobiDB-lite"/>
    </source>
</evidence>
<dbReference type="OMA" id="HLLIMAG"/>
<dbReference type="eggNOG" id="ENOG502SC4S">
    <property type="taxonomic scope" value="Eukaryota"/>
</dbReference>
<protein>
    <submittedName>
        <fullName evidence="2">Uncharacterized protein</fullName>
    </submittedName>
</protein>